<dbReference type="AlphaFoldDB" id="A0A935K468"/>
<proteinExistence type="predicted"/>
<reference evidence="2 3" key="1">
    <citation type="submission" date="2020-10" db="EMBL/GenBank/DDBJ databases">
        <title>Connecting structure to function with the recovery of over 1000 high-quality activated sludge metagenome-assembled genomes encoding full-length rRNA genes using long-read sequencing.</title>
        <authorList>
            <person name="Singleton C.M."/>
            <person name="Petriglieri F."/>
            <person name="Kristensen J.M."/>
            <person name="Kirkegaard R.H."/>
            <person name="Michaelsen T.Y."/>
            <person name="Andersen M.H."/>
            <person name="Karst S.M."/>
            <person name="Dueholm M.S."/>
            <person name="Nielsen P.H."/>
            <person name="Albertsen M."/>
        </authorList>
    </citation>
    <scope>NUCLEOTIDE SEQUENCE [LARGE SCALE GENOMIC DNA]</scope>
    <source>
        <strain evidence="2">EsbW_18-Q3-R4-48_BATAC.463</strain>
    </source>
</reference>
<organism evidence="2 3">
    <name type="scientific">Candidatus Dechloromonas phosphorivorans</name>
    <dbReference type="NCBI Taxonomy" id="2899244"/>
    <lineage>
        <taxon>Bacteria</taxon>
        <taxon>Pseudomonadati</taxon>
        <taxon>Pseudomonadota</taxon>
        <taxon>Betaproteobacteria</taxon>
        <taxon>Rhodocyclales</taxon>
        <taxon>Azonexaceae</taxon>
        <taxon>Dechloromonas</taxon>
    </lineage>
</organism>
<dbReference type="Proteomes" id="UP000739411">
    <property type="component" value="Unassembled WGS sequence"/>
</dbReference>
<protein>
    <submittedName>
        <fullName evidence="2">Uncharacterized protein</fullName>
    </submittedName>
</protein>
<evidence type="ECO:0000313" key="3">
    <source>
        <dbReference type="Proteomes" id="UP000739411"/>
    </source>
</evidence>
<comment type="caution">
    <text evidence="2">The sequence shown here is derived from an EMBL/GenBank/DDBJ whole genome shotgun (WGS) entry which is preliminary data.</text>
</comment>
<feature type="signal peptide" evidence="1">
    <location>
        <begin position="1"/>
        <end position="20"/>
    </location>
</feature>
<evidence type="ECO:0000313" key="2">
    <source>
        <dbReference type="EMBL" id="MBK7416309.1"/>
    </source>
</evidence>
<evidence type="ECO:0000256" key="1">
    <source>
        <dbReference type="SAM" id="SignalP"/>
    </source>
</evidence>
<gene>
    <name evidence="2" type="ORF">IPJ38_15600</name>
</gene>
<sequence>MNFPRFTLLFLLVSSTMAHAQSASFNRYTDDLPQLLETDAATVMARGMTHDFAAKICGRLGGQVAATVETEATAWRKRNDVFFRGASAVLNEIGDRYLPVGGEQAKQGYFQSILVTTAKATNQRLMRQLNGATP</sequence>
<name>A0A935K468_9RHOO</name>
<feature type="chain" id="PRO_5037832318" evidence="1">
    <location>
        <begin position="21"/>
        <end position="134"/>
    </location>
</feature>
<accession>A0A935K468</accession>
<dbReference type="EMBL" id="JADJMS010000038">
    <property type="protein sequence ID" value="MBK7416309.1"/>
    <property type="molecule type" value="Genomic_DNA"/>
</dbReference>
<keyword evidence="1" id="KW-0732">Signal</keyword>